<evidence type="ECO:0000256" key="6">
    <source>
        <dbReference type="SAM" id="Phobius"/>
    </source>
</evidence>
<organism evidence="7 8">
    <name type="scientific">Oceanococcus atlanticus</name>
    <dbReference type="NCBI Taxonomy" id="1317117"/>
    <lineage>
        <taxon>Bacteria</taxon>
        <taxon>Pseudomonadati</taxon>
        <taxon>Pseudomonadota</taxon>
        <taxon>Gammaproteobacteria</taxon>
        <taxon>Chromatiales</taxon>
        <taxon>Oceanococcaceae</taxon>
        <taxon>Oceanococcus</taxon>
    </lineage>
</organism>
<evidence type="ECO:0000256" key="1">
    <source>
        <dbReference type="ARBA" id="ARBA00004141"/>
    </source>
</evidence>
<keyword evidence="8" id="KW-1185">Reference proteome</keyword>
<name>A0A1Y1S9T9_9GAMM</name>
<evidence type="ECO:0000256" key="2">
    <source>
        <dbReference type="ARBA" id="ARBA00010631"/>
    </source>
</evidence>
<dbReference type="OrthoDB" id="9789029at2"/>
<feature type="transmembrane region" description="Helical" evidence="6">
    <location>
        <begin position="113"/>
        <end position="135"/>
    </location>
</feature>
<feature type="transmembrane region" description="Helical" evidence="6">
    <location>
        <begin position="185"/>
        <end position="205"/>
    </location>
</feature>
<dbReference type="Gene3D" id="1.20.120.1630">
    <property type="match status" value="1"/>
</dbReference>
<proteinExistence type="inferred from homology"/>
<dbReference type="Proteomes" id="UP000192342">
    <property type="component" value="Unassembled WGS sequence"/>
</dbReference>
<reference evidence="7 8" key="1">
    <citation type="submission" date="2013-04" db="EMBL/GenBank/DDBJ databases">
        <title>Oceanococcus atlanticus 22II-S10r2 Genome Sequencing.</title>
        <authorList>
            <person name="Lai Q."/>
            <person name="Li G."/>
            <person name="Shao Z."/>
        </authorList>
    </citation>
    <scope>NUCLEOTIDE SEQUENCE [LARGE SCALE GENOMIC DNA]</scope>
    <source>
        <strain evidence="7 8">22II-S10r2</strain>
    </source>
</reference>
<evidence type="ECO:0000313" key="7">
    <source>
        <dbReference type="EMBL" id="ORE85019.1"/>
    </source>
</evidence>
<accession>A0A1Y1S9T9</accession>
<evidence type="ECO:0000256" key="3">
    <source>
        <dbReference type="ARBA" id="ARBA00022692"/>
    </source>
</evidence>
<keyword evidence="3 6" id="KW-0812">Transmembrane</keyword>
<sequence length="240" mass="26636">MALLLTLIGVLVALAAQGALVLFLLNLGPLGIDHGEPINVVAALAINISLLLFFGAPHSLMARPRFKQWWTQLVSHKAERGVYMLMSGLTLATVVHFWSPLPQDIWSFSSELVRWALFASFGLGLGIVFWAIFAVDFFHFHGFRQATTDNAVEPPFTVRGPYRFARHPIQTGLIIALWSTPDMTLGHLLFAAGMTAYSLIATLMLEERDLHKALGDDYQAYVRRVPAIVPGFLIPGRRSR</sequence>
<comment type="caution">
    <text evidence="7">The sequence shown here is derived from an EMBL/GenBank/DDBJ whole genome shotgun (WGS) entry which is preliminary data.</text>
</comment>
<protein>
    <submittedName>
        <fullName evidence="7">Uncharacterized protein</fullName>
    </submittedName>
</protein>
<feature type="transmembrane region" description="Helical" evidence="6">
    <location>
        <begin position="82"/>
        <end position="101"/>
    </location>
</feature>
<evidence type="ECO:0000256" key="4">
    <source>
        <dbReference type="ARBA" id="ARBA00022989"/>
    </source>
</evidence>
<evidence type="ECO:0000256" key="5">
    <source>
        <dbReference type="ARBA" id="ARBA00023136"/>
    </source>
</evidence>
<comment type="subcellular location">
    <subcellularLocation>
        <location evidence="1">Membrane</location>
        <topology evidence="1">Multi-pass membrane protein</topology>
    </subcellularLocation>
</comment>
<dbReference type="EMBL" id="AQQV01000006">
    <property type="protein sequence ID" value="ORE85019.1"/>
    <property type="molecule type" value="Genomic_DNA"/>
</dbReference>
<keyword evidence="5 6" id="KW-0472">Membrane</keyword>
<dbReference type="RefSeq" id="WP_083563469.1">
    <property type="nucleotide sequence ID" value="NZ_AQQV01000006.1"/>
</dbReference>
<feature type="transmembrane region" description="Helical" evidence="6">
    <location>
        <begin position="42"/>
        <end position="61"/>
    </location>
</feature>
<gene>
    <name evidence="7" type="ORF">ATO7_16085</name>
</gene>
<dbReference type="InterPro" id="IPR033580">
    <property type="entry name" value="Nurim-like"/>
</dbReference>
<keyword evidence="4 6" id="KW-1133">Transmembrane helix</keyword>
<dbReference type="GO" id="GO:0016020">
    <property type="term" value="C:membrane"/>
    <property type="evidence" value="ECO:0007669"/>
    <property type="project" value="UniProtKB-SubCell"/>
</dbReference>
<evidence type="ECO:0000313" key="8">
    <source>
        <dbReference type="Proteomes" id="UP000192342"/>
    </source>
</evidence>
<dbReference type="PANTHER" id="PTHR31040">
    <property type="entry name" value="NURIM"/>
    <property type="match status" value="1"/>
</dbReference>
<dbReference type="PANTHER" id="PTHR31040:SF1">
    <property type="entry name" value="NURIM"/>
    <property type="match status" value="1"/>
</dbReference>
<dbReference type="AlphaFoldDB" id="A0A1Y1S9T9"/>
<dbReference type="STRING" id="1317117.ATO7_16085"/>
<comment type="similarity">
    <text evidence="2">Belongs to the nurim family.</text>
</comment>